<proteinExistence type="predicted"/>
<organism evidence="1 2">
    <name type="scientific">Sphingobacterium corticibacter</name>
    <dbReference type="NCBI Taxonomy" id="2171749"/>
    <lineage>
        <taxon>Bacteria</taxon>
        <taxon>Pseudomonadati</taxon>
        <taxon>Bacteroidota</taxon>
        <taxon>Sphingobacteriia</taxon>
        <taxon>Sphingobacteriales</taxon>
        <taxon>Sphingobacteriaceae</taxon>
        <taxon>Sphingobacterium</taxon>
    </lineage>
</organism>
<evidence type="ECO:0000313" key="1">
    <source>
        <dbReference type="EMBL" id="PVH27011.1"/>
    </source>
</evidence>
<sequence>MGYNVKEIVLRHMNRKGSCGYGIKEVQQAGSIKELIDLMLTPKGIEHCMEFQFPDIKLLLQHKDELKTHHVYVDGDHTLKNAQLVVVFGGNITLTIDDYNVSQVYATNDAKVKIIATGNAYVTAERHHNAEIAKVTNGNASVKIFG</sequence>
<comment type="caution">
    <text evidence="1">The sequence shown here is derived from an EMBL/GenBank/DDBJ whole genome shotgun (WGS) entry which is preliminary data.</text>
</comment>
<reference evidence="1 2" key="1">
    <citation type="submission" date="2018-04" db="EMBL/GenBank/DDBJ databases">
        <title>Sphingobacterium cortibacter sp. nov.</title>
        <authorList>
            <person name="Li Y."/>
        </authorList>
    </citation>
    <scope>NUCLEOTIDE SEQUENCE [LARGE SCALE GENOMIC DNA]</scope>
    <source>
        <strain evidence="1 2">2c-3</strain>
    </source>
</reference>
<accession>A0A2T8HNK9</accession>
<name>A0A2T8HNK9_9SPHI</name>
<dbReference type="RefSeq" id="WP_116774866.1">
    <property type="nucleotide sequence ID" value="NZ_QDKG01000001.1"/>
</dbReference>
<keyword evidence="2" id="KW-1185">Reference proteome</keyword>
<protein>
    <submittedName>
        <fullName evidence="1">Uncharacterized protein</fullName>
    </submittedName>
</protein>
<evidence type="ECO:0000313" key="2">
    <source>
        <dbReference type="Proteomes" id="UP000245627"/>
    </source>
</evidence>
<dbReference type="EMBL" id="QDKG01000001">
    <property type="protein sequence ID" value="PVH27011.1"/>
    <property type="molecule type" value="Genomic_DNA"/>
</dbReference>
<dbReference type="AlphaFoldDB" id="A0A2T8HNK9"/>
<dbReference type="Proteomes" id="UP000245627">
    <property type="component" value="Unassembled WGS sequence"/>
</dbReference>
<gene>
    <name evidence="1" type="ORF">DC487_05290</name>
</gene>